<keyword evidence="3" id="KW-1185">Reference proteome</keyword>
<sequence>MTIRIPIETARQARVFTCWPADGDLWLENLEPARAEFAAFLSLMMERNDAGHTLPVTVLAANAETEASVRAAMGDAVDILRAPYGDVWTRDTGPVFGWRDGKLIAVSFRFNGWGGKYELPGDDKVGAVVAKAAGAVMRPVELIAEGGALEFDGQGTVLTTRQCLLNANRNPGLGEAQVTALLKEALGVEKVLWLDDGLLHDHTDGHIDNVARFIAPGVIVCQEAAGDDDPQAEVLDTCAEQLSRMRDATGRPLKVIRIPSPGLVTDAEGEVRPASHMNWVVGPKNIVLPTYGTPSGDEAVRVLQAQIADRQVIASPSSHILSGGGSFHCVTCHVPEGRG</sequence>
<dbReference type="Pfam" id="PF04371">
    <property type="entry name" value="PAD_porph"/>
    <property type="match status" value="1"/>
</dbReference>
<evidence type="ECO:0000313" key="3">
    <source>
        <dbReference type="Proteomes" id="UP001595379"/>
    </source>
</evidence>
<dbReference type="SUPFAM" id="SSF55909">
    <property type="entry name" value="Pentein"/>
    <property type="match status" value="1"/>
</dbReference>
<accession>A0ABV6ZV96</accession>
<organism evidence="2 3">
    <name type="scientific">Hyphobacterium vulgare</name>
    <dbReference type="NCBI Taxonomy" id="1736751"/>
    <lineage>
        <taxon>Bacteria</taxon>
        <taxon>Pseudomonadati</taxon>
        <taxon>Pseudomonadota</taxon>
        <taxon>Alphaproteobacteria</taxon>
        <taxon>Maricaulales</taxon>
        <taxon>Maricaulaceae</taxon>
        <taxon>Hyphobacterium</taxon>
    </lineage>
</organism>
<proteinExistence type="predicted"/>
<protein>
    <submittedName>
        <fullName evidence="2">Agmatine deiminase family protein</fullName>
    </submittedName>
</protein>
<dbReference type="RefSeq" id="WP_343165011.1">
    <property type="nucleotide sequence ID" value="NZ_JBHRSV010000002.1"/>
</dbReference>
<evidence type="ECO:0000313" key="2">
    <source>
        <dbReference type="EMBL" id="MFC2925364.1"/>
    </source>
</evidence>
<dbReference type="InterPro" id="IPR007466">
    <property type="entry name" value="Peptidyl-Arg-deiminase_porph"/>
</dbReference>
<reference evidence="3" key="1">
    <citation type="journal article" date="2019" name="Int. J. Syst. Evol. Microbiol.">
        <title>The Global Catalogue of Microorganisms (GCM) 10K type strain sequencing project: providing services to taxonomists for standard genome sequencing and annotation.</title>
        <authorList>
            <consortium name="The Broad Institute Genomics Platform"/>
            <consortium name="The Broad Institute Genome Sequencing Center for Infectious Disease"/>
            <person name="Wu L."/>
            <person name="Ma J."/>
        </authorList>
    </citation>
    <scope>NUCLEOTIDE SEQUENCE [LARGE SCALE GENOMIC DNA]</scope>
    <source>
        <strain evidence="3">KCTC 52487</strain>
    </source>
</reference>
<gene>
    <name evidence="2" type="ORF">ACFOOR_04520</name>
</gene>
<dbReference type="Proteomes" id="UP001595379">
    <property type="component" value="Unassembled WGS sequence"/>
</dbReference>
<dbReference type="PANTHER" id="PTHR31377">
    <property type="entry name" value="AGMATINE DEIMINASE-RELATED"/>
    <property type="match status" value="1"/>
</dbReference>
<dbReference type="EMBL" id="JBHRSV010000002">
    <property type="protein sequence ID" value="MFC2925364.1"/>
    <property type="molecule type" value="Genomic_DNA"/>
</dbReference>
<evidence type="ECO:0000256" key="1">
    <source>
        <dbReference type="ARBA" id="ARBA00022801"/>
    </source>
</evidence>
<name>A0ABV6ZV96_9PROT</name>
<dbReference type="Gene3D" id="3.75.10.10">
    <property type="entry name" value="L-arginine/glycine Amidinotransferase, Chain A"/>
    <property type="match status" value="1"/>
</dbReference>
<keyword evidence="1" id="KW-0378">Hydrolase</keyword>
<dbReference type="PANTHER" id="PTHR31377:SF0">
    <property type="entry name" value="AGMATINE DEIMINASE-RELATED"/>
    <property type="match status" value="1"/>
</dbReference>
<comment type="caution">
    <text evidence="2">The sequence shown here is derived from an EMBL/GenBank/DDBJ whole genome shotgun (WGS) entry which is preliminary data.</text>
</comment>